<protein>
    <submittedName>
        <fullName evidence="1">33763_t:CDS:1</fullName>
    </submittedName>
</protein>
<dbReference type="Proteomes" id="UP000789920">
    <property type="component" value="Unassembled WGS sequence"/>
</dbReference>
<organism evidence="1 2">
    <name type="scientific">Racocetra persica</name>
    <dbReference type="NCBI Taxonomy" id="160502"/>
    <lineage>
        <taxon>Eukaryota</taxon>
        <taxon>Fungi</taxon>
        <taxon>Fungi incertae sedis</taxon>
        <taxon>Mucoromycota</taxon>
        <taxon>Glomeromycotina</taxon>
        <taxon>Glomeromycetes</taxon>
        <taxon>Diversisporales</taxon>
        <taxon>Gigasporaceae</taxon>
        <taxon>Racocetra</taxon>
    </lineage>
</organism>
<feature type="non-terminal residue" evidence="1">
    <location>
        <position position="47"/>
    </location>
</feature>
<name>A0ACA9SXM2_9GLOM</name>
<accession>A0ACA9SXM2</accession>
<reference evidence="1" key="1">
    <citation type="submission" date="2021-06" db="EMBL/GenBank/DDBJ databases">
        <authorList>
            <person name="Kallberg Y."/>
            <person name="Tangrot J."/>
            <person name="Rosling A."/>
        </authorList>
    </citation>
    <scope>NUCLEOTIDE SEQUENCE</scope>
    <source>
        <strain evidence="1">MA461A</strain>
    </source>
</reference>
<evidence type="ECO:0000313" key="1">
    <source>
        <dbReference type="EMBL" id="CAG8849815.1"/>
    </source>
</evidence>
<comment type="caution">
    <text evidence="1">The sequence shown here is derived from an EMBL/GenBank/DDBJ whole genome shotgun (WGS) entry which is preliminary data.</text>
</comment>
<sequence>MSDTNSEMRETTNSEMSPTQTSIHESTDLGTQVSIEENSSERNNRRK</sequence>
<dbReference type="EMBL" id="CAJVQC010167526">
    <property type="protein sequence ID" value="CAG8849815.1"/>
    <property type="molecule type" value="Genomic_DNA"/>
</dbReference>
<keyword evidence="2" id="KW-1185">Reference proteome</keyword>
<evidence type="ECO:0000313" key="2">
    <source>
        <dbReference type="Proteomes" id="UP000789920"/>
    </source>
</evidence>
<gene>
    <name evidence="1" type="ORF">RPERSI_LOCUS35782</name>
</gene>
<proteinExistence type="predicted"/>